<feature type="compositionally biased region" description="Polar residues" evidence="6">
    <location>
        <begin position="21"/>
        <end position="31"/>
    </location>
</feature>
<evidence type="ECO:0000256" key="6">
    <source>
        <dbReference type="SAM" id="MobiDB-lite"/>
    </source>
</evidence>
<feature type="transmembrane region" description="Helical" evidence="7">
    <location>
        <begin position="315"/>
        <end position="334"/>
    </location>
</feature>
<dbReference type="GO" id="GO:0015179">
    <property type="term" value="F:L-amino acid transmembrane transporter activity"/>
    <property type="evidence" value="ECO:0007669"/>
    <property type="project" value="TreeGrafter"/>
</dbReference>
<comment type="caution">
    <text evidence="9">The sequence shown here is derived from an EMBL/GenBank/DDBJ whole genome shotgun (WGS) entry which is preliminary data.</text>
</comment>
<comment type="similarity">
    <text evidence="2">Belongs to the amino acid/polyamine transporter 2 family.</text>
</comment>
<feature type="transmembrane region" description="Helical" evidence="7">
    <location>
        <begin position="382"/>
        <end position="408"/>
    </location>
</feature>
<name>A0A8H4KZ75_9HYPO</name>
<keyword evidence="5 7" id="KW-0472">Membrane</keyword>
<dbReference type="OrthoDB" id="40134at2759"/>
<protein>
    <recommendedName>
        <fullName evidence="8">Amino acid transporter transmembrane domain-containing protein</fullName>
    </recommendedName>
</protein>
<feature type="transmembrane region" description="Helical" evidence="7">
    <location>
        <begin position="191"/>
        <end position="212"/>
    </location>
</feature>
<feature type="transmembrane region" description="Helical" evidence="7">
    <location>
        <begin position="79"/>
        <end position="98"/>
    </location>
</feature>
<comment type="subcellular location">
    <subcellularLocation>
        <location evidence="1">Membrane</location>
        <topology evidence="1">Multi-pass membrane protein</topology>
    </subcellularLocation>
</comment>
<feature type="transmembrane region" description="Helical" evidence="7">
    <location>
        <begin position="159"/>
        <end position="179"/>
    </location>
</feature>
<feature type="transmembrane region" description="Helical" evidence="7">
    <location>
        <begin position="274"/>
        <end position="295"/>
    </location>
</feature>
<feature type="domain" description="Amino acid transporter transmembrane" evidence="8">
    <location>
        <begin position="52"/>
        <end position="446"/>
    </location>
</feature>
<gene>
    <name evidence="9" type="ORF">FALBO_13232</name>
</gene>
<reference evidence="9 10" key="1">
    <citation type="submission" date="2020-01" db="EMBL/GenBank/DDBJ databases">
        <title>Identification and distribution of gene clusters putatively required for synthesis of sphingolipid metabolism inhibitors in phylogenetically diverse species of the filamentous fungus Fusarium.</title>
        <authorList>
            <person name="Kim H.-S."/>
            <person name="Busman M."/>
            <person name="Brown D.W."/>
            <person name="Divon H."/>
            <person name="Uhlig S."/>
            <person name="Proctor R.H."/>
        </authorList>
    </citation>
    <scope>NUCLEOTIDE SEQUENCE [LARGE SCALE GENOMIC DNA]</scope>
    <source>
        <strain evidence="9 10">NRRL 20459</strain>
    </source>
</reference>
<dbReference type="PANTHER" id="PTHR22950">
    <property type="entry name" value="AMINO ACID TRANSPORTER"/>
    <property type="match status" value="1"/>
</dbReference>
<dbReference type="Proteomes" id="UP000554235">
    <property type="component" value="Unassembled WGS sequence"/>
</dbReference>
<evidence type="ECO:0000256" key="4">
    <source>
        <dbReference type="ARBA" id="ARBA00022989"/>
    </source>
</evidence>
<evidence type="ECO:0000313" key="10">
    <source>
        <dbReference type="Proteomes" id="UP000554235"/>
    </source>
</evidence>
<proteinExistence type="inferred from homology"/>
<evidence type="ECO:0000256" key="1">
    <source>
        <dbReference type="ARBA" id="ARBA00004141"/>
    </source>
</evidence>
<feature type="transmembrane region" description="Helical" evidence="7">
    <location>
        <begin position="131"/>
        <end position="153"/>
    </location>
</feature>
<keyword evidence="3 7" id="KW-0812">Transmembrane</keyword>
<feature type="transmembrane region" description="Helical" evidence="7">
    <location>
        <begin position="241"/>
        <end position="262"/>
    </location>
</feature>
<accession>A0A8H4KZ75</accession>
<organism evidence="9 10">
    <name type="scientific">Fusarium albosuccineum</name>
    <dbReference type="NCBI Taxonomy" id="1237068"/>
    <lineage>
        <taxon>Eukaryota</taxon>
        <taxon>Fungi</taxon>
        <taxon>Dikarya</taxon>
        <taxon>Ascomycota</taxon>
        <taxon>Pezizomycotina</taxon>
        <taxon>Sordariomycetes</taxon>
        <taxon>Hypocreomycetidae</taxon>
        <taxon>Hypocreales</taxon>
        <taxon>Nectriaceae</taxon>
        <taxon>Fusarium</taxon>
        <taxon>Fusarium decemcellulare species complex</taxon>
    </lineage>
</organism>
<evidence type="ECO:0000259" key="8">
    <source>
        <dbReference type="Pfam" id="PF01490"/>
    </source>
</evidence>
<dbReference type="FunFam" id="1.20.1740.10:FF:000039">
    <property type="entry name" value="Neutral amino acid transporter (Eurofung)"/>
    <property type="match status" value="1"/>
</dbReference>
<dbReference type="GO" id="GO:0016020">
    <property type="term" value="C:membrane"/>
    <property type="evidence" value="ECO:0007669"/>
    <property type="project" value="UniProtKB-SubCell"/>
</dbReference>
<evidence type="ECO:0000313" key="9">
    <source>
        <dbReference type="EMBL" id="KAF4459997.1"/>
    </source>
</evidence>
<evidence type="ECO:0000256" key="5">
    <source>
        <dbReference type="ARBA" id="ARBA00023136"/>
    </source>
</evidence>
<dbReference type="InterPro" id="IPR013057">
    <property type="entry name" value="AA_transpt_TM"/>
</dbReference>
<keyword evidence="4 7" id="KW-1133">Transmembrane helix</keyword>
<dbReference type="AlphaFoldDB" id="A0A8H4KZ75"/>
<feature type="transmembrane region" description="Helical" evidence="7">
    <location>
        <begin position="420"/>
        <end position="443"/>
    </location>
</feature>
<evidence type="ECO:0000256" key="7">
    <source>
        <dbReference type="SAM" id="Phobius"/>
    </source>
</evidence>
<dbReference type="PANTHER" id="PTHR22950:SF683">
    <property type="entry name" value="AMINO ACID TRANSPORTER (EUROFUNG)"/>
    <property type="match status" value="1"/>
</dbReference>
<sequence>MYKDSKPVQDPESLSDGLQRAPSQNGSTYESSHVEDAVFGEVSEGGPNYRNVGWIATIAPITKTQIGLGVLSIPATFDALGIVPGVICLCLVAAITTWSDYIIGVFKKNHPEVYGLDDAGFKMFGKIGREIFAIVFMLYWIFVAGSAMLGISIGLDAVSTHAACTAAFVAVAAVAGFGFASIRTLGKIGWLAWVGLVCIMTAIFSVTVAVGLQDRPAAAPKEGHWVSDYKITNNPSFVDGITAISSLIFAFSGTPAFFSIVAEMREPKLYTRSLLCAQGVVTVTYIAIGVVVYYYCGSYVASPALGSAGSTMKKVCYGFALPGLLVTAMIVTHVPAKYLFIRVLRGSKHLNSNSVVHWATWLGCTGGVTLIAYIIASAIPVFGGLVSLIGALLGTFMCFQPYGCMWLYDNWSRKDRTLKWYFMVFWSVFIIVSGTFCMIAGTYGSVVGIMDSYKESGGSAAWSCADNSNSTLRLCRDVYDLLDID</sequence>
<evidence type="ECO:0000256" key="3">
    <source>
        <dbReference type="ARBA" id="ARBA00022692"/>
    </source>
</evidence>
<evidence type="ECO:0000256" key="2">
    <source>
        <dbReference type="ARBA" id="ARBA00008066"/>
    </source>
</evidence>
<keyword evidence="10" id="KW-1185">Reference proteome</keyword>
<dbReference type="EMBL" id="JAADYS010002042">
    <property type="protein sequence ID" value="KAF4459997.1"/>
    <property type="molecule type" value="Genomic_DNA"/>
</dbReference>
<feature type="region of interest" description="Disordered" evidence="6">
    <location>
        <begin position="1"/>
        <end position="31"/>
    </location>
</feature>
<dbReference type="Pfam" id="PF01490">
    <property type="entry name" value="Aa_trans"/>
    <property type="match status" value="1"/>
</dbReference>
<feature type="transmembrane region" description="Helical" evidence="7">
    <location>
        <begin position="355"/>
        <end position="376"/>
    </location>
</feature>